<dbReference type="AlphaFoldDB" id="A0A8H2XXH2"/>
<evidence type="ECO:0000313" key="2">
    <source>
        <dbReference type="Proteomes" id="UP000663850"/>
    </source>
</evidence>
<reference evidence="1" key="1">
    <citation type="submission" date="2021-01" db="EMBL/GenBank/DDBJ databases">
        <authorList>
            <person name="Kaushik A."/>
        </authorList>
    </citation>
    <scope>NUCLEOTIDE SEQUENCE</scope>
    <source>
        <strain evidence="1">Type strain: AG8-Rh-89/</strain>
    </source>
</reference>
<comment type="caution">
    <text evidence="1">The sequence shown here is derived from an EMBL/GenBank/DDBJ whole genome shotgun (WGS) entry which is preliminary data.</text>
</comment>
<sequence length="184" mass="20741">MSFGAEATSDEMEDNAEDQNWLLAKHFKLHLHPNELRTRDNLHVAWTSKSEVFWYRNFCLSADSEITLIYETSSGGGTKLKAAESRLWIALDQRKIAIVIAKGSTQFKSFLSSKAVADGTIIWSYSQAVVSRRPRSTFGLVCNTLRDLRNHEHVGREFSIGVDGREQVHGLWATIAAKVTIMKL</sequence>
<proteinExistence type="predicted"/>
<accession>A0A8H2XXH2</accession>
<evidence type="ECO:0000313" key="1">
    <source>
        <dbReference type="EMBL" id="CAE6437535.1"/>
    </source>
</evidence>
<name>A0A8H2XXH2_9AGAM</name>
<dbReference type="Proteomes" id="UP000663850">
    <property type="component" value="Unassembled WGS sequence"/>
</dbReference>
<dbReference type="EMBL" id="CAJMWZ010001518">
    <property type="protein sequence ID" value="CAE6437535.1"/>
    <property type="molecule type" value="Genomic_DNA"/>
</dbReference>
<protein>
    <submittedName>
        <fullName evidence="1">Uncharacterized protein</fullName>
    </submittedName>
</protein>
<organism evidence="1 2">
    <name type="scientific">Rhizoctonia solani</name>
    <dbReference type="NCBI Taxonomy" id="456999"/>
    <lineage>
        <taxon>Eukaryota</taxon>
        <taxon>Fungi</taxon>
        <taxon>Dikarya</taxon>
        <taxon>Basidiomycota</taxon>
        <taxon>Agaricomycotina</taxon>
        <taxon>Agaricomycetes</taxon>
        <taxon>Cantharellales</taxon>
        <taxon>Ceratobasidiaceae</taxon>
        <taxon>Rhizoctonia</taxon>
    </lineage>
</organism>
<gene>
    <name evidence="1" type="ORF">RDB_LOCUS25767</name>
</gene>